<evidence type="ECO:0000256" key="4">
    <source>
        <dbReference type="ARBA" id="ARBA00022516"/>
    </source>
</evidence>
<dbReference type="OrthoDB" id="541883at2759"/>
<evidence type="ECO:0000256" key="12">
    <source>
        <dbReference type="ARBA" id="ARBA00077751"/>
    </source>
</evidence>
<evidence type="ECO:0000256" key="2">
    <source>
        <dbReference type="ARBA" id="ARBA00005194"/>
    </source>
</evidence>
<evidence type="ECO:0000256" key="9">
    <source>
        <dbReference type="ARBA" id="ARBA00023128"/>
    </source>
</evidence>
<dbReference type="InterPro" id="IPR001227">
    <property type="entry name" value="Ac_transferase_dom_sf"/>
</dbReference>
<feature type="region of interest" description="Disordered" evidence="13">
    <location>
        <begin position="55"/>
        <end position="75"/>
    </location>
</feature>
<gene>
    <name evidence="16" type="primary">FABD</name>
</gene>
<feature type="domain" description="Malonyl-CoA:ACP transacylase (MAT)" evidence="15">
    <location>
        <begin position="105"/>
        <end position="413"/>
    </location>
</feature>
<protein>
    <recommendedName>
        <fullName evidence="3">[acyl-carrier-protein] S-malonyltransferase</fullName>
        <ecNumber evidence="3">2.3.1.39</ecNumber>
    </recommendedName>
    <alternativeName>
        <fullName evidence="12">[Acyl-carrier-protein] malonyltransferase</fullName>
    </alternativeName>
</protein>
<dbReference type="UniPathway" id="UPA00094"/>
<keyword evidence="14" id="KW-0732">Signal</keyword>
<dbReference type="GO" id="GO:0005739">
    <property type="term" value="C:mitochondrion"/>
    <property type="evidence" value="ECO:0007669"/>
    <property type="project" value="UniProtKB-SubCell"/>
</dbReference>
<dbReference type="GO" id="GO:0006633">
    <property type="term" value="P:fatty acid biosynthetic process"/>
    <property type="evidence" value="ECO:0007669"/>
    <property type="project" value="UniProtKB-UniPathway"/>
</dbReference>
<reference evidence="16" key="1">
    <citation type="journal article" date="2014" name="BMC Genomics">
        <title>Characterizing the developmental transcriptome of the oriental fruit fly, Bactrocera dorsalis (Diptera: Tephritidae) through comparative genomic analysis with Drosophila melanogaster utilizing modENCODE datasets.</title>
        <authorList>
            <person name="Geib S.M."/>
            <person name="Calla B."/>
            <person name="Hall B."/>
            <person name="Hou S."/>
            <person name="Manoukis N.C."/>
        </authorList>
    </citation>
    <scope>NUCLEOTIDE SEQUENCE</scope>
    <source>
        <strain evidence="16">Punador</strain>
    </source>
</reference>
<organism evidence="16">
    <name type="scientific">Bactrocera dorsalis</name>
    <name type="common">Oriental fruit fly</name>
    <name type="synonym">Dacus dorsalis</name>
    <dbReference type="NCBI Taxonomy" id="27457"/>
    <lineage>
        <taxon>Eukaryota</taxon>
        <taxon>Metazoa</taxon>
        <taxon>Ecdysozoa</taxon>
        <taxon>Arthropoda</taxon>
        <taxon>Hexapoda</taxon>
        <taxon>Insecta</taxon>
        <taxon>Pterygota</taxon>
        <taxon>Neoptera</taxon>
        <taxon>Endopterygota</taxon>
        <taxon>Diptera</taxon>
        <taxon>Brachycera</taxon>
        <taxon>Muscomorpha</taxon>
        <taxon>Tephritoidea</taxon>
        <taxon>Tephritidae</taxon>
        <taxon>Bactrocera</taxon>
        <taxon>Bactrocera</taxon>
    </lineage>
</organism>
<dbReference type="EMBL" id="GAKP01018653">
    <property type="protein sequence ID" value="JAC40299.1"/>
    <property type="molecule type" value="Transcribed_RNA"/>
</dbReference>
<evidence type="ECO:0000256" key="1">
    <source>
        <dbReference type="ARBA" id="ARBA00004173"/>
    </source>
</evidence>
<keyword evidence="4" id="KW-0444">Lipid biosynthesis</keyword>
<proteinExistence type="inferred from homology"/>
<evidence type="ECO:0000256" key="8">
    <source>
        <dbReference type="ARBA" id="ARBA00023098"/>
    </source>
</evidence>
<name>A0A034VCT6_BACDO</name>
<dbReference type="FunFam" id="3.30.70.250:FF:000005">
    <property type="entry name" value="Malonyl-CoA-acyl carrier protein transacylase, mitochondrial"/>
    <property type="match status" value="1"/>
</dbReference>
<dbReference type="PANTHER" id="PTHR47170:SF2">
    <property type="entry name" value="MALONYL-COA:ACP TRANSACYLASE (MAT) DOMAIN-CONTAINING PROTEIN"/>
    <property type="match status" value="1"/>
</dbReference>
<evidence type="ECO:0000256" key="14">
    <source>
        <dbReference type="SAM" id="SignalP"/>
    </source>
</evidence>
<feature type="non-terminal residue" evidence="16">
    <location>
        <position position="1"/>
    </location>
</feature>
<dbReference type="GO" id="GO:0004314">
    <property type="term" value="F:[acyl-carrier-protein] S-malonyltransferase activity"/>
    <property type="evidence" value="ECO:0007669"/>
    <property type="project" value="UniProtKB-EC"/>
</dbReference>
<dbReference type="EC" id="2.3.1.39" evidence="3"/>
<dbReference type="SUPFAM" id="SSF52151">
    <property type="entry name" value="FabD/lysophospholipase-like"/>
    <property type="match status" value="1"/>
</dbReference>
<accession>A0A034VCT6</accession>
<dbReference type="InterPro" id="IPR016035">
    <property type="entry name" value="Acyl_Trfase/lysoPLipase"/>
</dbReference>
<evidence type="ECO:0000256" key="6">
    <source>
        <dbReference type="ARBA" id="ARBA00022832"/>
    </source>
</evidence>
<dbReference type="Pfam" id="PF00698">
    <property type="entry name" value="Acyl_transf_1"/>
    <property type="match status" value="1"/>
</dbReference>
<feature type="chain" id="PRO_5001561574" description="[acyl-carrier-protein] S-malonyltransferase" evidence="14">
    <location>
        <begin position="19"/>
        <end position="413"/>
    </location>
</feature>
<comment type="similarity">
    <text evidence="11">Belongs to the type II malonyltransferase family.</text>
</comment>
<evidence type="ECO:0000256" key="5">
    <source>
        <dbReference type="ARBA" id="ARBA00022679"/>
    </source>
</evidence>
<evidence type="ECO:0000256" key="11">
    <source>
        <dbReference type="ARBA" id="ARBA00061523"/>
    </source>
</evidence>
<keyword evidence="10" id="KW-0275">Fatty acid biosynthesis</keyword>
<dbReference type="Gene3D" id="3.30.70.250">
    <property type="entry name" value="Malonyl-CoA ACP transacylase, ACP-binding"/>
    <property type="match status" value="1"/>
</dbReference>
<dbReference type="AlphaFoldDB" id="A0A034VCT6"/>
<dbReference type="Gene3D" id="3.40.366.10">
    <property type="entry name" value="Malonyl-Coenzyme A Acyl Carrier Protein, domain 2"/>
    <property type="match status" value="1"/>
</dbReference>
<evidence type="ECO:0000256" key="13">
    <source>
        <dbReference type="SAM" id="MobiDB-lite"/>
    </source>
</evidence>
<sequence>ILVISCLLAGLLSQLSIAKEMLLQRGILTKWAIKAPIKSILERVQLRLISQNAEDTNPDTIPKTSTKDSPPSNLQKRSQMHLVNALENDVNERRAIDPKETSIVLFPGQGAQYVGMAAQLMRFPSARSIFELANEVLGYDLLKVCLEGPREKLNRTEHAQLAVMVSSLAALEQLREERPRAIENCVATAGFSLGEITALVFAGALPFDKALRLVQVRANAMQAACDAVPSGMALILYGPDTQVGTVCTQAQQWCLERGVEAPYCGIANYMYPHCKVLAGHMDALQYIEVNAKALKIRRMKRLQVNGAFHTPIMQSAVEPFEKALKNIFIKEPLIRVFSNVDGKPYRNATHILRQLPKQIVKPVKWEQTMHLMYERRQGVDFPRTFECGPGKGLKQILDKVNAKAANTAFNVEA</sequence>
<evidence type="ECO:0000256" key="10">
    <source>
        <dbReference type="ARBA" id="ARBA00023160"/>
    </source>
</evidence>
<dbReference type="SMART" id="SM00827">
    <property type="entry name" value="PKS_AT"/>
    <property type="match status" value="1"/>
</dbReference>
<keyword evidence="9" id="KW-0496">Mitochondrion</keyword>
<keyword evidence="8" id="KW-0443">Lipid metabolism</keyword>
<dbReference type="SUPFAM" id="SSF55048">
    <property type="entry name" value="Probable ACP-binding domain of malonyl-CoA ACP transacylase"/>
    <property type="match status" value="1"/>
</dbReference>
<evidence type="ECO:0000256" key="3">
    <source>
        <dbReference type="ARBA" id="ARBA00013258"/>
    </source>
</evidence>
<evidence type="ECO:0000313" key="16">
    <source>
        <dbReference type="EMBL" id="JAC40299.1"/>
    </source>
</evidence>
<evidence type="ECO:0000259" key="15">
    <source>
        <dbReference type="SMART" id="SM00827"/>
    </source>
</evidence>
<feature type="signal peptide" evidence="14">
    <location>
        <begin position="1"/>
        <end position="18"/>
    </location>
</feature>
<dbReference type="InterPro" id="IPR014043">
    <property type="entry name" value="Acyl_transferase_dom"/>
</dbReference>
<dbReference type="PANTHER" id="PTHR47170">
    <property type="entry name" value="MALONYL-COA ACP TRANSACYLASE, ACP-BINDING"/>
    <property type="match status" value="1"/>
</dbReference>
<keyword evidence="7" id="KW-0809">Transit peptide</keyword>
<dbReference type="InterPro" id="IPR052760">
    <property type="entry name" value="Mitochondrial_malonyltrans"/>
</dbReference>
<dbReference type="InterPro" id="IPR016036">
    <property type="entry name" value="Malonyl_transacylase_ACP-bd"/>
</dbReference>
<comment type="pathway">
    <text evidence="2">Lipid metabolism; fatty acid biosynthesis.</text>
</comment>
<comment type="subcellular location">
    <subcellularLocation>
        <location evidence="1">Mitochondrion</location>
    </subcellularLocation>
</comment>
<keyword evidence="5" id="KW-0808">Transferase</keyword>
<keyword evidence="6" id="KW-0276">Fatty acid metabolism</keyword>
<evidence type="ECO:0000256" key="7">
    <source>
        <dbReference type="ARBA" id="ARBA00022946"/>
    </source>
</evidence>